<gene>
    <name evidence="2" type="ORF">NZ47_01940</name>
</gene>
<keyword evidence="1" id="KW-0812">Transmembrane</keyword>
<organism evidence="2 3">
    <name type="scientific">Anaerovibrio lipolyticus</name>
    <dbReference type="NCBI Taxonomy" id="82374"/>
    <lineage>
        <taxon>Bacteria</taxon>
        <taxon>Bacillati</taxon>
        <taxon>Bacillota</taxon>
        <taxon>Negativicutes</taxon>
        <taxon>Selenomonadales</taxon>
        <taxon>Selenomonadaceae</taxon>
        <taxon>Anaerovibrio</taxon>
    </lineage>
</organism>
<evidence type="ECO:0000313" key="2">
    <source>
        <dbReference type="EMBL" id="KHM52906.1"/>
    </source>
</evidence>
<accession>A0A0B2K2A2</accession>
<proteinExistence type="predicted"/>
<sequence>MFQIRNDKGFSLPEVMVCMPICMILITALVTAYGVLAKNYIKTVSQWAYLEELRIITDTVQQKVRYADSLSVADRHKLLLSSQDYKRSENDTFQFYLSSNNKGVFLLNGQPVSNDDSTRYVNIKDISFQKVLPHKVIMMVTLENNVTGRVVTVENSIYSRCIWTKERAGETGADDAG</sequence>
<protein>
    <recommendedName>
        <fullName evidence="4">Prepilin cleavage protein</fullName>
    </recommendedName>
</protein>
<feature type="transmembrane region" description="Helical" evidence="1">
    <location>
        <begin position="12"/>
        <end position="36"/>
    </location>
</feature>
<name>A0A0B2K2A2_9FIRM</name>
<reference evidence="2 3" key="1">
    <citation type="journal article" date="2013" name="PLoS ONE">
        <title>Identification and characterization of three novel lipases belonging to families II and V from Anaerovibrio lipolyticus 5ST.</title>
        <authorList>
            <person name="Prive F."/>
            <person name="Kaderbhai N.N."/>
            <person name="Girdwood S."/>
            <person name="Worgan H.J."/>
            <person name="Pinloche E."/>
            <person name="Scollan N.D."/>
            <person name="Huws S.A."/>
            <person name="Newbold C.J."/>
        </authorList>
    </citation>
    <scope>NUCLEOTIDE SEQUENCE [LARGE SCALE GENOMIC DNA]</scope>
    <source>
        <strain evidence="2 3">5S</strain>
    </source>
</reference>
<evidence type="ECO:0008006" key="4">
    <source>
        <dbReference type="Google" id="ProtNLM"/>
    </source>
</evidence>
<dbReference type="Proteomes" id="UP000030993">
    <property type="component" value="Unassembled WGS sequence"/>
</dbReference>
<evidence type="ECO:0000313" key="3">
    <source>
        <dbReference type="Proteomes" id="UP000030993"/>
    </source>
</evidence>
<keyword evidence="1" id="KW-0472">Membrane</keyword>
<comment type="caution">
    <text evidence="2">The sequence shown here is derived from an EMBL/GenBank/DDBJ whole genome shotgun (WGS) entry which is preliminary data.</text>
</comment>
<dbReference type="EMBL" id="JSCE01000037">
    <property type="protein sequence ID" value="KHM52906.1"/>
    <property type="molecule type" value="Genomic_DNA"/>
</dbReference>
<dbReference type="AlphaFoldDB" id="A0A0B2K2A2"/>
<evidence type="ECO:0000256" key="1">
    <source>
        <dbReference type="SAM" id="Phobius"/>
    </source>
</evidence>
<dbReference type="RefSeq" id="WP_039206018.1">
    <property type="nucleotide sequence ID" value="NZ_JSCE01000037.1"/>
</dbReference>
<keyword evidence="3" id="KW-1185">Reference proteome</keyword>
<keyword evidence="1" id="KW-1133">Transmembrane helix</keyword>
<dbReference type="STRING" id="82374.NZ47_01940"/>